<dbReference type="GO" id="GO:1990234">
    <property type="term" value="C:transferase complex"/>
    <property type="evidence" value="ECO:0007669"/>
    <property type="project" value="UniProtKB-ARBA"/>
</dbReference>
<dbReference type="PANTHER" id="PTHR22847">
    <property type="entry name" value="WD40 REPEAT PROTEIN"/>
    <property type="match status" value="1"/>
</dbReference>
<gene>
    <name evidence="4" type="ORF">K457DRAFT_1159596</name>
</gene>
<protein>
    <submittedName>
        <fullName evidence="4">WD40 repeat-like protein</fullName>
    </submittedName>
</protein>
<dbReference type="PANTHER" id="PTHR22847:SF637">
    <property type="entry name" value="WD REPEAT DOMAIN 5B"/>
    <property type="match status" value="1"/>
</dbReference>
<dbReference type="EMBL" id="KV442162">
    <property type="protein sequence ID" value="OAQ22470.1"/>
    <property type="molecule type" value="Genomic_DNA"/>
</dbReference>
<dbReference type="CDD" id="cd00200">
    <property type="entry name" value="WD40"/>
    <property type="match status" value="1"/>
</dbReference>
<organism evidence="4 5">
    <name type="scientific">Linnemannia elongata AG-77</name>
    <dbReference type="NCBI Taxonomy" id="1314771"/>
    <lineage>
        <taxon>Eukaryota</taxon>
        <taxon>Fungi</taxon>
        <taxon>Fungi incertae sedis</taxon>
        <taxon>Mucoromycota</taxon>
        <taxon>Mortierellomycotina</taxon>
        <taxon>Mortierellomycetes</taxon>
        <taxon>Mortierellales</taxon>
        <taxon>Mortierellaceae</taxon>
        <taxon>Linnemannia</taxon>
    </lineage>
</organism>
<dbReference type="STRING" id="1314771.A0A197JBJ0"/>
<dbReference type="SUPFAM" id="SSF50978">
    <property type="entry name" value="WD40 repeat-like"/>
    <property type="match status" value="1"/>
</dbReference>
<dbReference type="SUPFAM" id="SSF141571">
    <property type="entry name" value="Pentapeptide repeat-like"/>
    <property type="match status" value="1"/>
</dbReference>
<name>A0A197JBJ0_9FUNG</name>
<reference evidence="4 5" key="1">
    <citation type="submission" date="2016-05" db="EMBL/GenBank/DDBJ databases">
        <title>Genome sequencing reveals origins of a unique bacterial endosymbiosis in the earliest lineages of terrestrial Fungi.</title>
        <authorList>
            <consortium name="DOE Joint Genome Institute"/>
            <person name="Uehling J."/>
            <person name="Gryganskyi A."/>
            <person name="Hameed K."/>
            <person name="Tschaplinski T."/>
            <person name="Misztal P."/>
            <person name="Wu S."/>
            <person name="Desiro A."/>
            <person name="Vande Pol N."/>
            <person name="Du Z.-Y."/>
            <person name="Zienkiewicz A."/>
            <person name="Zienkiewicz K."/>
            <person name="Morin E."/>
            <person name="Tisserant E."/>
            <person name="Splivallo R."/>
            <person name="Hainaut M."/>
            <person name="Henrissat B."/>
            <person name="Ohm R."/>
            <person name="Kuo A."/>
            <person name="Yan J."/>
            <person name="Lipzen A."/>
            <person name="Nolan M."/>
            <person name="Labutti K."/>
            <person name="Barry K."/>
            <person name="Goldstein A."/>
            <person name="Labbe J."/>
            <person name="Schadt C."/>
            <person name="Tuskan G."/>
            <person name="Grigoriev I."/>
            <person name="Martin F."/>
            <person name="Vilgalys R."/>
            <person name="Bonito G."/>
        </authorList>
    </citation>
    <scope>NUCLEOTIDE SEQUENCE [LARGE SCALE GENOMIC DNA]</scope>
    <source>
        <strain evidence="4 5">AG-77</strain>
    </source>
</reference>
<dbReference type="InterPro" id="IPR001680">
    <property type="entry name" value="WD40_rpt"/>
</dbReference>
<feature type="repeat" description="WD" evidence="3">
    <location>
        <begin position="173"/>
        <end position="214"/>
    </location>
</feature>
<feature type="repeat" description="WD" evidence="3">
    <location>
        <begin position="131"/>
        <end position="167"/>
    </location>
</feature>
<evidence type="ECO:0000256" key="1">
    <source>
        <dbReference type="ARBA" id="ARBA00022574"/>
    </source>
</evidence>
<dbReference type="InterPro" id="IPR001646">
    <property type="entry name" value="5peptide_repeat"/>
</dbReference>
<dbReference type="InterPro" id="IPR015943">
    <property type="entry name" value="WD40/YVTN_repeat-like_dom_sf"/>
</dbReference>
<dbReference type="PROSITE" id="PS00678">
    <property type="entry name" value="WD_REPEATS_1"/>
    <property type="match status" value="2"/>
</dbReference>
<dbReference type="Proteomes" id="UP000078512">
    <property type="component" value="Unassembled WGS sequence"/>
</dbReference>
<keyword evidence="2" id="KW-0677">Repeat</keyword>
<dbReference type="Pfam" id="PF00805">
    <property type="entry name" value="Pentapeptide"/>
    <property type="match status" value="1"/>
</dbReference>
<dbReference type="PROSITE" id="PS50082">
    <property type="entry name" value="WD_REPEATS_2"/>
    <property type="match status" value="3"/>
</dbReference>
<dbReference type="AlphaFoldDB" id="A0A197JBJ0"/>
<dbReference type="PROSITE" id="PS50294">
    <property type="entry name" value="WD_REPEATS_REGION"/>
    <property type="match status" value="2"/>
</dbReference>
<keyword evidence="1 3" id="KW-0853">WD repeat</keyword>
<dbReference type="Pfam" id="PF00400">
    <property type="entry name" value="WD40"/>
    <property type="match status" value="4"/>
</dbReference>
<dbReference type="InterPro" id="IPR020472">
    <property type="entry name" value="WD40_PAC1"/>
</dbReference>
<accession>A0A197JBJ0</accession>
<proteinExistence type="predicted"/>
<evidence type="ECO:0000256" key="3">
    <source>
        <dbReference type="PROSITE-ProRule" id="PRU00221"/>
    </source>
</evidence>
<dbReference type="OrthoDB" id="2438020at2759"/>
<evidence type="ECO:0000256" key="2">
    <source>
        <dbReference type="ARBA" id="ARBA00022737"/>
    </source>
</evidence>
<dbReference type="InterPro" id="IPR019775">
    <property type="entry name" value="WD40_repeat_CS"/>
</dbReference>
<dbReference type="PRINTS" id="PR00320">
    <property type="entry name" value="GPROTEINBRPT"/>
</dbReference>
<sequence length="347" mass="37185">MIEQSKFIKAIRKAAANAITILVRAGVRFNGADLKGIQIPRADLSGGQFDSAQLEGADLRKANLRNTWICQADFSKAQMAGVQFGEWPYLQESSEVLCCSYSPNGKTCVFGLADGTISVYDTMTWTKTHTLQGHTGGVLSVAYSPSGHQIASGSEDKTVRLWDTQTGAPGLVLSGHTSYVMSVAYSPSGHQIASGSKDNTVRLWDANSGRCLVVVNDFHGPINSIAWNATPDDTYLVTGCGDTSVRLWQITEEEGIFQSLLQWSSAHVRLVVSGASMEDVRGLSRVNVRLLQQSGAVGDPKPAITLQIAGKTISTVVSAASKFKQLRNSKMITGSSTVNSPVQQLDV</sequence>
<dbReference type="Gene3D" id="2.130.10.10">
    <property type="entry name" value="YVTN repeat-like/Quinoprotein amine dehydrogenase"/>
    <property type="match status" value="1"/>
</dbReference>
<feature type="repeat" description="WD" evidence="3">
    <location>
        <begin position="230"/>
        <end position="258"/>
    </location>
</feature>
<dbReference type="Gene3D" id="2.160.20.80">
    <property type="entry name" value="E3 ubiquitin-protein ligase SopA"/>
    <property type="match status" value="1"/>
</dbReference>
<dbReference type="SMART" id="SM00320">
    <property type="entry name" value="WD40"/>
    <property type="match status" value="4"/>
</dbReference>
<evidence type="ECO:0000313" key="4">
    <source>
        <dbReference type="EMBL" id="OAQ22470.1"/>
    </source>
</evidence>
<dbReference type="InterPro" id="IPR036322">
    <property type="entry name" value="WD40_repeat_dom_sf"/>
</dbReference>
<evidence type="ECO:0000313" key="5">
    <source>
        <dbReference type="Proteomes" id="UP000078512"/>
    </source>
</evidence>
<keyword evidence="5" id="KW-1185">Reference proteome</keyword>